<dbReference type="Proteomes" id="UP000095192">
    <property type="component" value="Unassembled WGS sequence"/>
</dbReference>
<feature type="compositionally biased region" description="Basic and acidic residues" evidence="1">
    <location>
        <begin position="67"/>
        <end position="88"/>
    </location>
</feature>
<organism evidence="2 3">
    <name type="scientific">Cyclospora cayetanensis</name>
    <dbReference type="NCBI Taxonomy" id="88456"/>
    <lineage>
        <taxon>Eukaryota</taxon>
        <taxon>Sar</taxon>
        <taxon>Alveolata</taxon>
        <taxon>Apicomplexa</taxon>
        <taxon>Conoidasida</taxon>
        <taxon>Coccidia</taxon>
        <taxon>Eucoccidiorida</taxon>
        <taxon>Eimeriorina</taxon>
        <taxon>Eimeriidae</taxon>
        <taxon>Cyclospora</taxon>
    </lineage>
</organism>
<protein>
    <submittedName>
        <fullName evidence="2">Uncharacterized protein</fullName>
    </submittedName>
</protein>
<dbReference type="VEuPathDB" id="ToxoDB:LOC113147593"/>
<feature type="region of interest" description="Disordered" evidence="1">
    <location>
        <begin position="46"/>
        <end position="88"/>
    </location>
</feature>
<proteinExistence type="predicted"/>
<name>A0A1D3CZ49_9EIME</name>
<comment type="caution">
    <text evidence="2">The sequence shown here is derived from an EMBL/GenBank/DDBJ whole genome shotgun (WGS) entry which is preliminary data.</text>
</comment>
<evidence type="ECO:0000313" key="3">
    <source>
        <dbReference type="Proteomes" id="UP000095192"/>
    </source>
</evidence>
<sequence length="171" mass="18136">MCDPCMVPLTSQALLRAELLPSGAPILHLGSDYLAMLKPGAVADAPAAESAADSPDDTKGPPSAKAADSDSKETAAEARRARVSEHAEPIVERNRRTVLDGLNPVEDPLFFECLRAPQSLSVEAALEAVVHQFSTHPLSLLSGLQTMLKLVKRTLSIGFLNASPNTTQPPF</sequence>
<dbReference type="InParanoid" id="A0A1D3CZ49"/>
<keyword evidence="3" id="KW-1185">Reference proteome</keyword>
<reference evidence="2 3" key="1">
    <citation type="journal article" date="2016" name="BMC Genomics">
        <title>Comparative genomics reveals Cyclospora cayetanensis possesses coccidia-like metabolism and invasion components but unique surface antigens.</title>
        <authorList>
            <person name="Liu S."/>
            <person name="Wang L."/>
            <person name="Zheng H."/>
            <person name="Xu Z."/>
            <person name="Roellig D.M."/>
            <person name="Li N."/>
            <person name="Frace M.A."/>
            <person name="Tang K."/>
            <person name="Arrowood M.J."/>
            <person name="Moss D.M."/>
            <person name="Zhang L."/>
            <person name="Feng Y."/>
            <person name="Xiao L."/>
        </authorList>
    </citation>
    <scope>NUCLEOTIDE SEQUENCE [LARGE SCALE GENOMIC DNA]</scope>
    <source>
        <strain evidence="2 3">CHN_HEN01</strain>
    </source>
</reference>
<evidence type="ECO:0000313" key="2">
    <source>
        <dbReference type="EMBL" id="OEH76475.1"/>
    </source>
</evidence>
<dbReference type="EMBL" id="JROU02001450">
    <property type="protein sequence ID" value="OEH76475.1"/>
    <property type="molecule type" value="Genomic_DNA"/>
</dbReference>
<gene>
    <name evidence="2" type="ORF">cyc_08266</name>
</gene>
<evidence type="ECO:0000256" key="1">
    <source>
        <dbReference type="SAM" id="MobiDB-lite"/>
    </source>
</evidence>
<dbReference type="AlphaFoldDB" id="A0A1D3CZ49"/>
<dbReference type="VEuPathDB" id="ToxoDB:cyc_08266"/>
<accession>A0A1D3CZ49</accession>